<organism evidence="3 4">
    <name type="scientific">Massilia cavernae</name>
    <dbReference type="NCBI Taxonomy" id="2320864"/>
    <lineage>
        <taxon>Bacteria</taxon>
        <taxon>Pseudomonadati</taxon>
        <taxon>Pseudomonadota</taxon>
        <taxon>Betaproteobacteria</taxon>
        <taxon>Burkholderiales</taxon>
        <taxon>Oxalobacteraceae</taxon>
        <taxon>Telluria group</taxon>
        <taxon>Massilia</taxon>
    </lineage>
</organism>
<dbReference type="EMBL" id="QYUP01000028">
    <property type="protein sequence ID" value="RJG25021.1"/>
    <property type="molecule type" value="Genomic_DNA"/>
</dbReference>
<comment type="caution">
    <text evidence="3">The sequence shown here is derived from an EMBL/GenBank/DDBJ whole genome shotgun (WGS) entry which is preliminary data.</text>
</comment>
<dbReference type="OrthoDB" id="8706990at2"/>
<dbReference type="Proteomes" id="UP000284006">
    <property type="component" value="Unassembled WGS sequence"/>
</dbReference>
<evidence type="ECO:0000313" key="4">
    <source>
        <dbReference type="Proteomes" id="UP000284006"/>
    </source>
</evidence>
<keyword evidence="1" id="KW-0732">Signal</keyword>
<dbReference type="RefSeq" id="WP_119809444.1">
    <property type="nucleotide sequence ID" value="NZ_QYUP01000028.1"/>
</dbReference>
<feature type="chain" id="PRO_5019413863" evidence="1">
    <location>
        <begin position="24"/>
        <end position="255"/>
    </location>
</feature>
<proteinExistence type="predicted"/>
<gene>
    <name evidence="3" type="ORF">D3872_03170</name>
</gene>
<dbReference type="Gene3D" id="2.160.20.120">
    <property type="match status" value="1"/>
</dbReference>
<feature type="domain" description="Putative auto-transporter adhesin head GIN" evidence="2">
    <location>
        <begin position="39"/>
        <end position="239"/>
    </location>
</feature>
<evidence type="ECO:0000259" key="2">
    <source>
        <dbReference type="Pfam" id="PF10988"/>
    </source>
</evidence>
<dbReference type="InterPro" id="IPR021255">
    <property type="entry name" value="DUF2807"/>
</dbReference>
<name>A0A418Y728_9BURK</name>
<feature type="signal peptide" evidence="1">
    <location>
        <begin position="1"/>
        <end position="23"/>
    </location>
</feature>
<dbReference type="AlphaFoldDB" id="A0A418Y728"/>
<protein>
    <submittedName>
        <fullName evidence="3">DUF2807 domain-containing protein</fullName>
    </submittedName>
</protein>
<sequence>MNKILGTALAAAALTFTATSAIADEMISETRAIDARIVKVKLDGVIDLTVKQGATPSLTLYGEQRHLDKVTTSLNGDTLRIDNDASSWTFGGKKRQVRAELTLPNLNEFTSEGVGATEVTGFTGEQITLALDGAGSVKVTGNFKNINSRMGGVGSMTLNAGNSELVDLNMRGAGSITVNGQSRLLRARMGGVGSLDAKGLQSDTVDLDLTGLGGATVYAKNAAHLRLSGLGSATVYGQPPNRNATARGMGSVSWK</sequence>
<evidence type="ECO:0000313" key="3">
    <source>
        <dbReference type="EMBL" id="RJG25021.1"/>
    </source>
</evidence>
<reference evidence="3 4" key="1">
    <citation type="submission" date="2018-09" db="EMBL/GenBank/DDBJ databases">
        <authorList>
            <person name="Zhu H."/>
        </authorList>
    </citation>
    <scope>NUCLEOTIDE SEQUENCE [LARGE SCALE GENOMIC DNA]</scope>
    <source>
        <strain evidence="3 4">K1S02-61</strain>
    </source>
</reference>
<evidence type="ECO:0000256" key="1">
    <source>
        <dbReference type="SAM" id="SignalP"/>
    </source>
</evidence>
<dbReference type="Pfam" id="PF10988">
    <property type="entry name" value="DUF2807"/>
    <property type="match status" value="1"/>
</dbReference>
<accession>A0A418Y728</accession>
<keyword evidence="4" id="KW-1185">Reference proteome</keyword>